<keyword evidence="6" id="KW-0548">Nucleotidyltransferase</keyword>
<dbReference type="SMART" id="SM00267">
    <property type="entry name" value="GGDEF"/>
    <property type="match status" value="1"/>
</dbReference>
<keyword evidence="6" id="KW-0808">Transferase</keyword>
<dbReference type="NCBIfam" id="TIGR00254">
    <property type="entry name" value="GGDEF"/>
    <property type="match status" value="1"/>
</dbReference>
<comment type="catalytic activity">
    <reaction evidence="2">
        <text>2 GTP = 3',3'-c-di-GMP + 2 diphosphate</text>
        <dbReference type="Rhea" id="RHEA:24898"/>
        <dbReference type="ChEBI" id="CHEBI:33019"/>
        <dbReference type="ChEBI" id="CHEBI:37565"/>
        <dbReference type="ChEBI" id="CHEBI:58805"/>
        <dbReference type="EC" id="2.7.7.65"/>
    </reaction>
</comment>
<name>A0ABU2HVU3_9RHOB</name>
<dbReference type="InterPro" id="IPR029787">
    <property type="entry name" value="Nucleotide_cyclase"/>
</dbReference>
<dbReference type="Gene3D" id="3.30.70.270">
    <property type="match status" value="1"/>
</dbReference>
<dbReference type="SUPFAM" id="SSF52172">
    <property type="entry name" value="CheY-like"/>
    <property type="match status" value="2"/>
</dbReference>
<dbReference type="InterPro" id="IPR001789">
    <property type="entry name" value="Sig_transdc_resp-reg_receiver"/>
</dbReference>
<dbReference type="InterPro" id="IPR043128">
    <property type="entry name" value="Rev_trsase/Diguanyl_cyclase"/>
</dbReference>
<evidence type="ECO:0000256" key="1">
    <source>
        <dbReference type="ARBA" id="ARBA00012528"/>
    </source>
</evidence>
<dbReference type="SUPFAM" id="SSF55073">
    <property type="entry name" value="Nucleotide cyclase"/>
    <property type="match status" value="1"/>
</dbReference>
<dbReference type="GO" id="GO:0052621">
    <property type="term" value="F:diguanylate cyclase activity"/>
    <property type="evidence" value="ECO:0007669"/>
    <property type="project" value="UniProtKB-EC"/>
</dbReference>
<dbReference type="EMBL" id="JAVQLW010000001">
    <property type="protein sequence ID" value="MDS9468409.1"/>
    <property type="molecule type" value="Genomic_DNA"/>
</dbReference>
<dbReference type="PANTHER" id="PTHR45138:SF9">
    <property type="entry name" value="DIGUANYLATE CYCLASE DGCM-RELATED"/>
    <property type="match status" value="1"/>
</dbReference>
<organism evidence="6 7">
    <name type="scientific">Paracoccus aurantius</name>
    <dbReference type="NCBI Taxonomy" id="3073814"/>
    <lineage>
        <taxon>Bacteria</taxon>
        <taxon>Pseudomonadati</taxon>
        <taxon>Pseudomonadota</taxon>
        <taxon>Alphaproteobacteria</taxon>
        <taxon>Rhodobacterales</taxon>
        <taxon>Paracoccaceae</taxon>
        <taxon>Paracoccus</taxon>
    </lineage>
</organism>
<feature type="domain" description="GGDEF" evidence="5">
    <location>
        <begin position="321"/>
        <end position="463"/>
    </location>
</feature>
<sequence>MNIAGRILVADGVPTTRITTKVKLAAACYDVSVTASGQEALRLAATVHPHIVLIGATLSDMTAAELCQALRARPGGADLPVLVQAQGGERIGALRAGASALIDSVGDDLTLLARIRGLIRADNGSELVPLSVAGMAETALPFRGSLQARALCITHHPATALGWRLALQDRLQLPISISDPERALADAARGDVPDLYLIAADMKQPGEGLRLLSELRSRPVSRDAAFVVLLANSRLDLAPVALDLGAGDVLPAEISGPTMAAEAAIRLEAQIERKRDSDRRRQESRRNMLWAMIDPLTGLYNRRFALPRLETMFAEAGQAAAALSVMVLDLDRFKQVNDLFGHAAGDAVLAATARRLEAALPEGALLARLGGEEFLVVIADCSAGRASELAENMRRNIASQPIPLPAGCGRSEASVTISTGIAIHEPFLSEGEAGGTTSLLARADRALFRAKSAGRNRVVLDTAPLAA</sequence>
<dbReference type="EC" id="2.7.7.65" evidence="1"/>
<feature type="domain" description="Response regulatory" evidence="4">
    <location>
        <begin position="149"/>
        <end position="267"/>
    </location>
</feature>
<comment type="caution">
    <text evidence="3">Lacks conserved residue(s) required for the propagation of feature annotation.</text>
</comment>
<evidence type="ECO:0000259" key="5">
    <source>
        <dbReference type="PROSITE" id="PS50887"/>
    </source>
</evidence>
<keyword evidence="7" id="KW-1185">Reference proteome</keyword>
<protein>
    <recommendedName>
        <fullName evidence="1">diguanylate cyclase</fullName>
        <ecNumber evidence="1">2.7.7.65</ecNumber>
    </recommendedName>
</protein>
<dbReference type="PANTHER" id="PTHR45138">
    <property type="entry name" value="REGULATORY COMPONENTS OF SENSORY TRANSDUCTION SYSTEM"/>
    <property type="match status" value="1"/>
</dbReference>
<comment type="caution">
    <text evidence="6">The sequence shown here is derived from an EMBL/GenBank/DDBJ whole genome shotgun (WGS) entry which is preliminary data.</text>
</comment>
<evidence type="ECO:0000256" key="2">
    <source>
        <dbReference type="ARBA" id="ARBA00034247"/>
    </source>
</evidence>
<dbReference type="InterPro" id="IPR050469">
    <property type="entry name" value="Diguanylate_Cyclase"/>
</dbReference>
<accession>A0ABU2HVU3</accession>
<reference evidence="7" key="1">
    <citation type="submission" date="2023-07" db="EMBL/GenBank/DDBJ databases">
        <title>Paracoccus sp. MBLB3053 whole genome sequence.</title>
        <authorList>
            <person name="Hwang C.Y."/>
            <person name="Cho E.-S."/>
            <person name="Seo M.-J."/>
        </authorList>
    </citation>
    <scope>NUCLEOTIDE SEQUENCE [LARGE SCALE GENOMIC DNA]</scope>
    <source>
        <strain evidence="7">MBLB3053</strain>
    </source>
</reference>
<feature type="domain" description="Response regulatory" evidence="4">
    <location>
        <begin position="6"/>
        <end position="119"/>
    </location>
</feature>
<gene>
    <name evidence="6" type="ORF">RGQ15_12605</name>
</gene>
<evidence type="ECO:0000259" key="4">
    <source>
        <dbReference type="PROSITE" id="PS50110"/>
    </source>
</evidence>
<evidence type="ECO:0000256" key="3">
    <source>
        <dbReference type="PROSITE-ProRule" id="PRU00169"/>
    </source>
</evidence>
<dbReference type="Pfam" id="PF00990">
    <property type="entry name" value="GGDEF"/>
    <property type="match status" value="1"/>
</dbReference>
<proteinExistence type="predicted"/>
<evidence type="ECO:0000313" key="7">
    <source>
        <dbReference type="Proteomes" id="UP001269144"/>
    </source>
</evidence>
<dbReference type="InterPro" id="IPR011006">
    <property type="entry name" value="CheY-like_superfamily"/>
</dbReference>
<dbReference type="RefSeq" id="WP_311160612.1">
    <property type="nucleotide sequence ID" value="NZ_JAVQLW010000001.1"/>
</dbReference>
<evidence type="ECO:0000313" key="6">
    <source>
        <dbReference type="EMBL" id="MDS9468409.1"/>
    </source>
</evidence>
<dbReference type="CDD" id="cd01949">
    <property type="entry name" value="GGDEF"/>
    <property type="match status" value="1"/>
</dbReference>
<dbReference type="Proteomes" id="UP001269144">
    <property type="component" value="Unassembled WGS sequence"/>
</dbReference>
<dbReference type="InterPro" id="IPR000160">
    <property type="entry name" value="GGDEF_dom"/>
</dbReference>
<dbReference type="Gene3D" id="3.40.50.2300">
    <property type="match status" value="1"/>
</dbReference>
<dbReference type="PROSITE" id="PS50887">
    <property type="entry name" value="GGDEF"/>
    <property type="match status" value="1"/>
</dbReference>
<dbReference type="PROSITE" id="PS50110">
    <property type="entry name" value="RESPONSE_REGULATORY"/>
    <property type="match status" value="2"/>
</dbReference>